<dbReference type="EMBL" id="JAHOPB010000004">
    <property type="protein sequence ID" value="MBU8877284.1"/>
    <property type="molecule type" value="Genomic_DNA"/>
</dbReference>
<evidence type="ECO:0000256" key="2">
    <source>
        <dbReference type="ARBA" id="ARBA00022679"/>
    </source>
</evidence>
<dbReference type="InterPro" id="IPR013216">
    <property type="entry name" value="Methyltransf_11"/>
</dbReference>
<evidence type="ECO:0000259" key="4">
    <source>
        <dbReference type="PROSITE" id="PS50987"/>
    </source>
</evidence>
<keyword evidence="6" id="KW-1185">Reference proteome</keyword>
<dbReference type="SMART" id="SM00418">
    <property type="entry name" value="HTH_ARSR"/>
    <property type="match status" value="1"/>
</dbReference>
<evidence type="ECO:0000313" key="6">
    <source>
        <dbReference type="Proteomes" id="UP000727907"/>
    </source>
</evidence>
<reference evidence="5 6" key="1">
    <citation type="submission" date="2021-06" db="EMBL/GenBank/DDBJ databases">
        <authorList>
            <person name="Lee D.H."/>
        </authorList>
    </citation>
    <scope>NUCLEOTIDE SEQUENCE [LARGE SCALE GENOMIC DNA]</scope>
    <source>
        <strain evidence="5 6">MMS21-HV4-11</strain>
    </source>
</reference>
<keyword evidence="3" id="KW-0949">S-adenosyl-L-methionine</keyword>
<comment type="caution">
    <text evidence="5">The sequence shown here is derived from an EMBL/GenBank/DDBJ whole genome shotgun (WGS) entry which is preliminary data.</text>
</comment>
<dbReference type="InterPro" id="IPR050508">
    <property type="entry name" value="Methyltransf_Superfamily"/>
</dbReference>
<feature type="domain" description="HTH arsR-type" evidence="4">
    <location>
        <begin position="1"/>
        <end position="91"/>
    </location>
</feature>
<proteinExistence type="predicted"/>
<evidence type="ECO:0000313" key="5">
    <source>
        <dbReference type="EMBL" id="MBU8877284.1"/>
    </source>
</evidence>
<evidence type="ECO:0000256" key="3">
    <source>
        <dbReference type="ARBA" id="ARBA00022691"/>
    </source>
</evidence>
<dbReference type="PROSITE" id="PS01184">
    <property type="entry name" value="UBIE_2"/>
    <property type="match status" value="1"/>
</dbReference>
<dbReference type="InterPro" id="IPR023576">
    <property type="entry name" value="UbiE/COQ5_MeTrFase_CS"/>
</dbReference>
<sequence>MEHLLALLRAAAEDTRLRILALAAREDLTVSDYVTVLGQSQPRVSRHLKLLVEAGLLERFREAQFTRFRLTNSGEDAALVREFVRRLDPKHPRIATDRSRLDAVQQRRQTAAARFFRDNAQRWDELRALHVADREIERALAHHLPFGARRLLDVGTGTGRLLEVLAPKVEQAVGVDQSREMLALARANLARAGIENADIRQGDMYALPFESDSFDVVTIHHVLHYADDPAAALAEAARVVKPGGSVLVVDFSPHDLVELKREHAHVHLGFADNQVQGWLRSAGLNPLEPLHFPGRRLMTGIWRGERELPSLATARPTADVSVQGVSR</sequence>
<dbReference type="NCBIfam" id="NF033788">
    <property type="entry name" value="HTH_metalloreg"/>
    <property type="match status" value="1"/>
</dbReference>
<dbReference type="RefSeq" id="WP_216966966.1">
    <property type="nucleotide sequence ID" value="NZ_JAHOPB010000004.1"/>
</dbReference>
<organism evidence="5 6">
    <name type="scientific">Reyranella humidisoli</name>
    <dbReference type="NCBI Taxonomy" id="2849149"/>
    <lineage>
        <taxon>Bacteria</taxon>
        <taxon>Pseudomonadati</taxon>
        <taxon>Pseudomonadota</taxon>
        <taxon>Alphaproteobacteria</taxon>
        <taxon>Hyphomicrobiales</taxon>
        <taxon>Reyranellaceae</taxon>
        <taxon>Reyranella</taxon>
    </lineage>
</organism>
<evidence type="ECO:0000256" key="1">
    <source>
        <dbReference type="ARBA" id="ARBA00022603"/>
    </source>
</evidence>
<gene>
    <name evidence="5" type="ORF">KQ910_26185</name>
</gene>
<protein>
    <submittedName>
        <fullName evidence="5">Metalloregulator ArsR/SmtB family transcription factor</fullName>
    </submittedName>
</protein>
<dbReference type="Pfam" id="PF08241">
    <property type="entry name" value="Methyltransf_11"/>
    <property type="match status" value="1"/>
</dbReference>
<dbReference type="InterPro" id="IPR001845">
    <property type="entry name" value="HTH_ArsR_DNA-bd_dom"/>
</dbReference>
<dbReference type="PROSITE" id="PS50987">
    <property type="entry name" value="HTH_ARSR_2"/>
    <property type="match status" value="1"/>
</dbReference>
<dbReference type="Proteomes" id="UP000727907">
    <property type="component" value="Unassembled WGS sequence"/>
</dbReference>
<keyword evidence="2" id="KW-0808">Transferase</keyword>
<name>A0ABS6IRQ8_9HYPH</name>
<dbReference type="PANTHER" id="PTHR42912:SF93">
    <property type="entry name" value="N6-ADENOSINE-METHYLTRANSFERASE TMT1A"/>
    <property type="match status" value="1"/>
</dbReference>
<dbReference type="Pfam" id="PF01022">
    <property type="entry name" value="HTH_5"/>
    <property type="match status" value="1"/>
</dbReference>
<dbReference type="CDD" id="cd02440">
    <property type="entry name" value="AdoMet_MTases"/>
    <property type="match status" value="1"/>
</dbReference>
<keyword evidence="1" id="KW-0489">Methyltransferase</keyword>
<accession>A0ABS6IRQ8</accession>
<dbReference type="CDD" id="cd00090">
    <property type="entry name" value="HTH_ARSR"/>
    <property type="match status" value="1"/>
</dbReference>
<dbReference type="PANTHER" id="PTHR42912">
    <property type="entry name" value="METHYLTRANSFERASE"/>
    <property type="match status" value="1"/>
</dbReference>
<dbReference type="InterPro" id="IPR011991">
    <property type="entry name" value="ArsR-like_HTH"/>
</dbReference>